<sequence>MSSAEWRLRPAMCVIVPFSPNSGHRTLKLVGLIHREHAKFTDKYVAAAHKVDVEKLQLIAERHLSGKPGPGQLAVMIDVVAQRGQGRWRWFRDHRS</sequence>
<dbReference type="AlphaFoldDB" id="A0A343VRG0"/>
<reference evidence="1" key="1">
    <citation type="journal article" date="2018" name="Front. Microbiol.">
        <title>Beyond the Limits: tRNA Array Units in Mycobacterium Genomes.</title>
        <authorList>
            <person name="Morgado S.M."/>
            <person name="Vicente A.C."/>
        </authorList>
    </citation>
    <scope>NUCLEOTIDE SEQUENCE</scope>
    <source>
        <strain evidence="1">CBMA 213</strain>
        <plasmid evidence="1">pCBMA213_1</plasmid>
    </source>
</reference>
<dbReference type="EMBL" id="MF600313">
    <property type="protein sequence ID" value="AVN58484.1"/>
    <property type="molecule type" value="Genomic_DNA"/>
</dbReference>
<geneLocation type="plasmid" evidence="1">
    <name>pCBMA213_1</name>
</geneLocation>
<protein>
    <submittedName>
        <fullName evidence="1">Uncharacterized protein</fullName>
    </submittedName>
</protein>
<evidence type="ECO:0000313" key="1">
    <source>
        <dbReference type="EMBL" id="AVN58484.1"/>
    </source>
</evidence>
<accession>A0A343VRG0</accession>
<proteinExistence type="predicted"/>
<organism evidence="1">
    <name type="scientific">Mycolicibacterium sp. CBMA 213</name>
    <dbReference type="NCBI Taxonomy" id="1968788"/>
    <lineage>
        <taxon>Bacteria</taxon>
        <taxon>Bacillati</taxon>
        <taxon>Actinomycetota</taxon>
        <taxon>Actinomycetes</taxon>
        <taxon>Mycobacteriales</taxon>
        <taxon>Mycobacteriaceae</taxon>
        <taxon>Mycolicibacterium</taxon>
    </lineage>
</organism>
<keyword evidence="1" id="KW-0614">Plasmid</keyword>
<gene>
    <name evidence="1" type="ORF">B5P44_p00189</name>
</gene>
<name>A0A343VRG0_9MYCO</name>